<dbReference type="SUPFAM" id="SSF56219">
    <property type="entry name" value="DNase I-like"/>
    <property type="match status" value="1"/>
</dbReference>
<accession>A0ABQ9G381</accession>
<dbReference type="Pfam" id="PF14529">
    <property type="entry name" value="Exo_endo_phos_2"/>
    <property type="match status" value="1"/>
</dbReference>
<evidence type="ECO:0000313" key="2">
    <source>
        <dbReference type="EMBL" id="KAJ8865471.1"/>
    </source>
</evidence>
<comment type="caution">
    <text evidence="2">The sequence shown here is derived from an EMBL/GenBank/DDBJ whole genome shotgun (WGS) entry which is preliminary data.</text>
</comment>
<dbReference type="InterPro" id="IPR036691">
    <property type="entry name" value="Endo/exonu/phosph_ase_sf"/>
</dbReference>
<dbReference type="InterPro" id="IPR005135">
    <property type="entry name" value="Endo/exonuclease/phosphatase"/>
</dbReference>
<name>A0ABQ9G381_9NEOP</name>
<evidence type="ECO:0000313" key="3">
    <source>
        <dbReference type="Proteomes" id="UP001159363"/>
    </source>
</evidence>
<dbReference type="Proteomes" id="UP001159363">
    <property type="component" value="Unassembled WGS sequence"/>
</dbReference>
<evidence type="ECO:0000259" key="1">
    <source>
        <dbReference type="Pfam" id="PF14529"/>
    </source>
</evidence>
<dbReference type="Gene3D" id="3.60.10.10">
    <property type="entry name" value="Endonuclease/exonuclease/phosphatase"/>
    <property type="match status" value="1"/>
</dbReference>
<feature type="domain" description="Endonuclease/exonuclease/phosphatase" evidence="1">
    <location>
        <begin position="115"/>
        <end position="172"/>
    </location>
</feature>
<protein>
    <recommendedName>
        <fullName evidence="1">Endonuclease/exonuclease/phosphatase domain-containing protein</fullName>
    </recommendedName>
</protein>
<dbReference type="EMBL" id="JARBHB010000459">
    <property type="protein sequence ID" value="KAJ8865471.1"/>
    <property type="molecule type" value="Genomic_DNA"/>
</dbReference>
<proteinExistence type="predicted"/>
<reference evidence="2 3" key="1">
    <citation type="submission" date="2023-02" db="EMBL/GenBank/DDBJ databases">
        <title>LHISI_Scaffold_Assembly.</title>
        <authorList>
            <person name="Stuart O.P."/>
            <person name="Cleave R."/>
            <person name="Magrath M.J.L."/>
            <person name="Mikheyev A.S."/>
        </authorList>
    </citation>
    <scope>NUCLEOTIDE SEQUENCE [LARGE SCALE GENOMIC DNA]</scope>
    <source>
        <strain evidence="2">Daus_M_001</strain>
        <tissue evidence="2">Leg muscle</tissue>
    </source>
</reference>
<keyword evidence="3" id="KW-1185">Reference proteome</keyword>
<organism evidence="2 3">
    <name type="scientific">Dryococelus australis</name>
    <dbReference type="NCBI Taxonomy" id="614101"/>
    <lineage>
        <taxon>Eukaryota</taxon>
        <taxon>Metazoa</taxon>
        <taxon>Ecdysozoa</taxon>
        <taxon>Arthropoda</taxon>
        <taxon>Hexapoda</taxon>
        <taxon>Insecta</taxon>
        <taxon>Pterygota</taxon>
        <taxon>Neoptera</taxon>
        <taxon>Polyneoptera</taxon>
        <taxon>Phasmatodea</taxon>
        <taxon>Verophasmatodea</taxon>
        <taxon>Anareolatae</taxon>
        <taxon>Phasmatidae</taxon>
        <taxon>Eurycanthinae</taxon>
        <taxon>Dryococelus</taxon>
    </lineage>
</organism>
<gene>
    <name evidence="2" type="ORF">PR048_033785</name>
</gene>
<sequence>MRPDQPAKVIWCSVSCGTAVRPRNGCRYPVGAGTVLGTGEVPRTRGRQASVGRAPDGWHSGQKSRKDVMGIKPFCPTHTMCACRSPPLGRGDILGLLIFQHADDIEIHLSRWAVILRALHGKGVILSADANAKGELWHSPTTNARGDKLTEFVLAHDLHVANQAGQPSTFVSIPVAPSQT</sequence>